<evidence type="ECO:0000313" key="11">
    <source>
        <dbReference type="Ensembl" id="ENSCHIP00000012773.1"/>
    </source>
</evidence>
<evidence type="ECO:0000259" key="10">
    <source>
        <dbReference type="PROSITE" id="PS50262"/>
    </source>
</evidence>
<evidence type="ECO:0000256" key="7">
    <source>
        <dbReference type="ARBA" id="ARBA00023170"/>
    </source>
</evidence>
<keyword evidence="6 9" id="KW-0472">Membrane</keyword>
<evidence type="ECO:0000256" key="9">
    <source>
        <dbReference type="SAM" id="Phobius"/>
    </source>
</evidence>
<dbReference type="SUPFAM" id="SSF81321">
    <property type="entry name" value="Family A G protein-coupled receptor-like"/>
    <property type="match status" value="1"/>
</dbReference>
<dbReference type="GO" id="GO:0042923">
    <property type="term" value="F:neuropeptide binding"/>
    <property type="evidence" value="ECO:0007669"/>
    <property type="project" value="TreeGrafter"/>
</dbReference>
<dbReference type="PANTHER" id="PTHR24229">
    <property type="entry name" value="NEUROPEPTIDES RECEPTOR"/>
    <property type="match status" value="1"/>
</dbReference>
<reference evidence="11" key="3">
    <citation type="submission" date="2025-09" db="UniProtKB">
        <authorList>
            <consortium name="Ensembl"/>
        </authorList>
    </citation>
    <scope>IDENTIFICATION</scope>
</reference>
<organism evidence="11 12">
    <name type="scientific">Capra hircus</name>
    <name type="common">Goat</name>
    <dbReference type="NCBI Taxonomy" id="9925"/>
    <lineage>
        <taxon>Eukaryota</taxon>
        <taxon>Metazoa</taxon>
        <taxon>Chordata</taxon>
        <taxon>Craniata</taxon>
        <taxon>Vertebrata</taxon>
        <taxon>Euteleostomi</taxon>
        <taxon>Mammalia</taxon>
        <taxon>Eutheria</taxon>
        <taxon>Laurasiatheria</taxon>
        <taxon>Artiodactyla</taxon>
        <taxon>Ruminantia</taxon>
        <taxon>Pecora</taxon>
        <taxon>Bovidae</taxon>
        <taxon>Caprinae</taxon>
        <taxon>Capra</taxon>
    </lineage>
</organism>
<dbReference type="Pfam" id="PF00001">
    <property type="entry name" value="7tm_1"/>
    <property type="match status" value="1"/>
</dbReference>
<evidence type="ECO:0000256" key="3">
    <source>
        <dbReference type="ARBA" id="ARBA00022692"/>
    </source>
</evidence>
<reference evidence="11" key="2">
    <citation type="submission" date="2025-08" db="UniProtKB">
        <authorList>
            <consortium name="Ensembl"/>
        </authorList>
    </citation>
    <scope>IDENTIFICATION</scope>
</reference>
<name>A0A452EL16_CAPHI</name>
<keyword evidence="7" id="KW-0675">Receptor</keyword>
<proteinExistence type="predicted"/>
<dbReference type="GO" id="GO:0043005">
    <property type="term" value="C:neuron projection"/>
    <property type="evidence" value="ECO:0007669"/>
    <property type="project" value="TreeGrafter"/>
</dbReference>
<dbReference type="Proteomes" id="UP000291000">
    <property type="component" value="Chromosome 9"/>
</dbReference>
<keyword evidence="3 9" id="KW-0812">Transmembrane</keyword>
<dbReference type="STRING" id="9925.ENSCHIP00000012773"/>
<evidence type="ECO:0000256" key="4">
    <source>
        <dbReference type="ARBA" id="ARBA00022989"/>
    </source>
</evidence>
<dbReference type="GO" id="GO:0004930">
    <property type="term" value="F:G protein-coupled receptor activity"/>
    <property type="evidence" value="ECO:0007669"/>
    <property type="project" value="UniProtKB-KW"/>
</dbReference>
<feature type="transmembrane region" description="Helical" evidence="9">
    <location>
        <begin position="261"/>
        <end position="282"/>
    </location>
</feature>
<dbReference type="PANTHER" id="PTHR24229:SF88">
    <property type="entry name" value="MELANIN-CONCENTRATING HORMONE RECEPTOR 2-RELATED"/>
    <property type="match status" value="1"/>
</dbReference>
<dbReference type="GeneTree" id="ENSGT00940000154272"/>
<dbReference type="OMA" id="FLIHQWV"/>
<gene>
    <name evidence="11" type="primary">MCHR2</name>
</gene>
<keyword evidence="2" id="KW-1003">Cell membrane</keyword>
<feature type="domain" description="G-protein coupled receptors family 1 profile" evidence="10">
    <location>
        <begin position="29"/>
        <end position="279"/>
    </location>
</feature>
<dbReference type="GO" id="GO:0007218">
    <property type="term" value="P:neuropeptide signaling pathway"/>
    <property type="evidence" value="ECO:0007669"/>
    <property type="project" value="TreeGrafter"/>
</dbReference>
<dbReference type="PRINTS" id="PR00237">
    <property type="entry name" value="GPCRRHODOPSN"/>
</dbReference>
<dbReference type="Gene3D" id="1.20.1070.10">
    <property type="entry name" value="Rhodopsin 7-helix transmembrane proteins"/>
    <property type="match status" value="1"/>
</dbReference>
<feature type="transmembrane region" description="Helical" evidence="9">
    <location>
        <begin position="35"/>
        <end position="60"/>
    </location>
</feature>
<dbReference type="InterPro" id="IPR017452">
    <property type="entry name" value="GPCR_Rhodpsn_7TM"/>
</dbReference>
<dbReference type="EMBL" id="LWLT01000012">
    <property type="status" value="NOT_ANNOTATED_CDS"/>
    <property type="molecule type" value="Genomic_DNA"/>
</dbReference>
<dbReference type="GO" id="GO:0005886">
    <property type="term" value="C:plasma membrane"/>
    <property type="evidence" value="ECO:0007669"/>
    <property type="project" value="UniProtKB-SubCell"/>
</dbReference>
<dbReference type="InterPro" id="IPR000276">
    <property type="entry name" value="GPCR_Rhodpsn"/>
</dbReference>
<reference evidence="11 12" key="1">
    <citation type="submission" date="2016-04" db="EMBL/GenBank/DDBJ databases">
        <title>Polished mammalian reference genomes with single-molecule sequencing and chromosome conformation capture applied to the Capra hircus genome.</title>
        <authorList>
            <person name="Bickhart D.M."/>
            <person name="Koren S."/>
            <person name="Rosen B."/>
            <person name="Hastie A."/>
            <person name="Liachko I."/>
            <person name="Sullivan S.T."/>
            <person name="Burton J."/>
            <person name="Sayre B.L."/>
            <person name="Huson H.J."/>
            <person name="Lee J."/>
            <person name="Lam E."/>
            <person name="Kelley C.M."/>
            <person name="Hutchison J.L."/>
            <person name="Zhou Y."/>
            <person name="Sun J."/>
            <person name="Crisa A."/>
            <person name="Schwartz J.C."/>
            <person name="Hammond J.A."/>
            <person name="Schroeder S.G."/>
            <person name="Liu G.E."/>
            <person name="Dunham M."/>
            <person name="Shendure J."/>
            <person name="Sonstegard T.S."/>
            <person name="Phillippy A.M."/>
            <person name="Van Tassell C.P."/>
            <person name="Smith T.P."/>
        </authorList>
    </citation>
    <scope>NUCLEOTIDE SEQUENCE [LARGE SCALE GENOMIC DNA]</scope>
</reference>
<evidence type="ECO:0000256" key="6">
    <source>
        <dbReference type="ARBA" id="ARBA00023136"/>
    </source>
</evidence>
<dbReference type="InterPro" id="IPR008362">
    <property type="entry name" value="MCHR2"/>
</dbReference>
<dbReference type="Ensembl" id="ENSCHIT00000020564.1">
    <property type="protein sequence ID" value="ENSCHIP00000012773.1"/>
    <property type="gene ID" value="ENSCHIG00000014417.1"/>
</dbReference>
<evidence type="ECO:0000313" key="12">
    <source>
        <dbReference type="Proteomes" id="UP000291000"/>
    </source>
</evidence>
<accession>A0A452EL16</accession>
<feature type="transmembrane region" description="Helical" evidence="9">
    <location>
        <begin position="126"/>
        <end position="146"/>
    </location>
</feature>
<feature type="transmembrane region" description="Helical" evidence="9">
    <location>
        <begin position="172"/>
        <end position="200"/>
    </location>
</feature>
<evidence type="ECO:0000256" key="5">
    <source>
        <dbReference type="ARBA" id="ARBA00023040"/>
    </source>
</evidence>
<evidence type="ECO:0000256" key="8">
    <source>
        <dbReference type="ARBA" id="ARBA00023224"/>
    </source>
</evidence>
<feature type="transmembrane region" description="Helical" evidence="9">
    <location>
        <begin position="221"/>
        <end position="241"/>
    </location>
</feature>
<evidence type="ECO:0000256" key="1">
    <source>
        <dbReference type="ARBA" id="ARBA00004651"/>
    </source>
</evidence>
<dbReference type="AlphaFoldDB" id="A0A452EL16"/>
<keyword evidence="5" id="KW-0297">G-protein coupled receptor</keyword>
<sequence length="322" mass="36370">MNLLHSSCCNTSAALLNKSRNGEFAYQTLSMVDMVILPSMVGILCSAGLVGNILIVFTIIRKGLAVAGLVHITGMPFLIHQWAQGGQWVFGGPLCRTITSLDTCNQFACIAIMTVMSVDRTRYKTICINLGLGAASFILVLPVWVYSKVIKFKDSAESCAFDLTSPHDVLWYTLYLMITSFFFPCPLILMCYILTLCYTWDIHQQNKDARCYNPSVPRQRVMKLTTMVLAAIFILSAAPYHMMQLVNLQVEQPSLAFYLRYHLSICLSYASSSINPFLYILLSGNFQKCLSQLQRRVTEREINNMENILKQSFEESTWIIKV</sequence>
<keyword evidence="4 9" id="KW-1133">Transmembrane helix</keyword>
<protein>
    <submittedName>
        <fullName evidence="11">Melanin concentrating hormone receptor 2</fullName>
    </submittedName>
</protein>
<dbReference type="PROSITE" id="PS50262">
    <property type="entry name" value="G_PROTEIN_RECEP_F1_2"/>
    <property type="match status" value="1"/>
</dbReference>
<evidence type="ECO:0000256" key="2">
    <source>
        <dbReference type="ARBA" id="ARBA00022475"/>
    </source>
</evidence>
<keyword evidence="8" id="KW-0807">Transducer</keyword>
<comment type="subcellular location">
    <subcellularLocation>
        <location evidence="1">Cell membrane</location>
        <topology evidence="1">Multi-pass membrane protein</topology>
    </subcellularLocation>
</comment>
<dbReference type="PRINTS" id="PR01784">
    <property type="entry name" value="MCH2RECEPTOR"/>
</dbReference>
<keyword evidence="12" id="KW-1185">Reference proteome</keyword>